<sequence>MYAQKKDSIFHAKYDVYIFQGDSLKNLGLLDKSVVPYTSAMELYKKTYPKTHFCNEAYKLAQVYGLLNNFDSTDKYLRFSTFYDTSSFKFDTSFYQFSPSQKRKLKDNIVYINKTIKQEWKTEILDFDLPKIANNLTLHLTEQLDSLQQEDQKYRLLYQHMDNKADATFLKKAIETDSSNVRFAKKIISQYGWPSSAMIDVKVKSALFLVFQHASEKTQSEYYSVLKQAYEEGKLAPPDFALFEDRVSTFKNGYQIYGSQIEVDINGKKRIYPIKDEKTVDERRKKMWLPPLEDYAKEMNIEYKKADKLSP</sequence>
<dbReference type="InterPro" id="IPR046732">
    <property type="entry name" value="DUF6624"/>
</dbReference>
<gene>
    <name evidence="1" type="ORF">DI598_08180</name>
</gene>
<comment type="caution">
    <text evidence="1">The sequence shown here is derived from an EMBL/GenBank/DDBJ whole genome shotgun (WGS) entry which is preliminary data.</text>
</comment>
<dbReference type="EMBL" id="QFOI01000117">
    <property type="protein sequence ID" value="PZP49315.1"/>
    <property type="molecule type" value="Genomic_DNA"/>
</dbReference>
<protein>
    <submittedName>
        <fullName evidence="1">Uncharacterized protein</fullName>
    </submittedName>
</protein>
<dbReference type="Proteomes" id="UP000249645">
    <property type="component" value="Unassembled WGS sequence"/>
</dbReference>
<proteinExistence type="predicted"/>
<evidence type="ECO:0000313" key="1">
    <source>
        <dbReference type="EMBL" id="PZP49315.1"/>
    </source>
</evidence>
<dbReference type="Pfam" id="PF20329">
    <property type="entry name" value="DUF6624"/>
    <property type="match status" value="1"/>
</dbReference>
<organism evidence="1 2">
    <name type="scientific">Pseudopedobacter saltans</name>
    <dbReference type="NCBI Taxonomy" id="151895"/>
    <lineage>
        <taxon>Bacteria</taxon>
        <taxon>Pseudomonadati</taxon>
        <taxon>Bacteroidota</taxon>
        <taxon>Sphingobacteriia</taxon>
        <taxon>Sphingobacteriales</taxon>
        <taxon>Sphingobacteriaceae</taxon>
        <taxon>Pseudopedobacter</taxon>
    </lineage>
</organism>
<name>A0A2W5EZA3_9SPHI</name>
<reference evidence="1 2" key="1">
    <citation type="submission" date="2017-11" db="EMBL/GenBank/DDBJ databases">
        <title>Infants hospitalized years apart are colonized by the same room-sourced microbial strains.</title>
        <authorList>
            <person name="Brooks B."/>
            <person name="Olm M.R."/>
            <person name="Firek B.A."/>
            <person name="Baker R."/>
            <person name="Thomas B.C."/>
            <person name="Morowitz M.J."/>
            <person name="Banfield J.F."/>
        </authorList>
    </citation>
    <scope>NUCLEOTIDE SEQUENCE [LARGE SCALE GENOMIC DNA]</scope>
    <source>
        <strain evidence="1">S2_009_000_R2_76</strain>
    </source>
</reference>
<accession>A0A2W5EZA3</accession>
<dbReference type="AlphaFoldDB" id="A0A2W5EZA3"/>
<evidence type="ECO:0000313" key="2">
    <source>
        <dbReference type="Proteomes" id="UP000249645"/>
    </source>
</evidence>